<reference evidence="2" key="2">
    <citation type="journal article" date="2023" name="IMA Fungus">
        <title>Comparative genomic study of the Penicillium genus elucidates a diverse pangenome and 15 lateral gene transfer events.</title>
        <authorList>
            <person name="Petersen C."/>
            <person name="Sorensen T."/>
            <person name="Nielsen M.R."/>
            <person name="Sondergaard T.E."/>
            <person name="Sorensen J.L."/>
            <person name="Fitzpatrick D.A."/>
            <person name="Frisvad J.C."/>
            <person name="Nielsen K.L."/>
        </authorList>
    </citation>
    <scope>NUCLEOTIDE SEQUENCE</scope>
    <source>
        <strain evidence="2">IBT 30069</strain>
    </source>
</reference>
<evidence type="ECO:0000313" key="3">
    <source>
        <dbReference type="Proteomes" id="UP001149165"/>
    </source>
</evidence>
<dbReference type="EMBL" id="JAPQKH010000003">
    <property type="protein sequence ID" value="KAJ5107927.1"/>
    <property type="molecule type" value="Genomic_DNA"/>
</dbReference>
<keyword evidence="1" id="KW-0732">Signal</keyword>
<proteinExistence type="predicted"/>
<keyword evidence="3" id="KW-1185">Reference proteome</keyword>
<dbReference type="OrthoDB" id="4991875at2759"/>
<dbReference type="Proteomes" id="UP001149165">
    <property type="component" value="Unassembled WGS sequence"/>
</dbReference>
<feature type="signal peptide" evidence="1">
    <location>
        <begin position="1"/>
        <end position="18"/>
    </location>
</feature>
<evidence type="ECO:0008006" key="4">
    <source>
        <dbReference type="Google" id="ProtNLM"/>
    </source>
</evidence>
<accession>A0A9W9KJS6</accession>
<feature type="chain" id="PRO_5040800955" description="Ig-like domain-containing protein" evidence="1">
    <location>
        <begin position="19"/>
        <end position="209"/>
    </location>
</feature>
<reference evidence="2" key="1">
    <citation type="submission" date="2022-11" db="EMBL/GenBank/DDBJ databases">
        <authorList>
            <person name="Petersen C."/>
        </authorList>
    </citation>
    <scope>NUCLEOTIDE SEQUENCE</scope>
    <source>
        <strain evidence="2">IBT 30069</strain>
    </source>
</reference>
<dbReference type="AlphaFoldDB" id="A0A9W9KJS6"/>
<comment type="caution">
    <text evidence="2">The sequence shown here is derived from an EMBL/GenBank/DDBJ whole genome shotgun (WGS) entry which is preliminary data.</text>
</comment>
<organism evidence="2 3">
    <name type="scientific">Penicillium angulare</name>
    <dbReference type="NCBI Taxonomy" id="116970"/>
    <lineage>
        <taxon>Eukaryota</taxon>
        <taxon>Fungi</taxon>
        <taxon>Dikarya</taxon>
        <taxon>Ascomycota</taxon>
        <taxon>Pezizomycotina</taxon>
        <taxon>Eurotiomycetes</taxon>
        <taxon>Eurotiomycetidae</taxon>
        <taxon>Eurotiales</taxon>
        <taxon>Aspergillaceae</taxon>
        <taxon>Penicillium</taxon>
    </lineage>
</organism>
<sequence>MRTSTFLAMALATLGASADSESTTTVGFFAPSWTFEVPEWAGGIATSYAASMAGINAEAATYHVGCAKDAPKSVCDIPKSWTIIQGANTASFSGEWVFSTKSDKSTYKATVTETYDCDLHSSTGSVSCTMSAAWTASGGGEKASSSTSTSTSLASAPIKEDYGALTVTAGLSSATEAAATKSGGAVGAGAGAMITAAPALAAAAMAALL</sequence>
<protein>
    <recommendedName>
        <fullName evidence="4">Ig-like domain-containing protein</fullName>
    </recommendedName>
</protein>
<evidence type="ECO:0000313" key="2">
    <source>
        <dbReference type="EMBL" id="KAJ5107927.1"/>
    </source>
</evidence>
<evidence type="ECO:0000256" key="1">
    <source>
        <dbReference type="SAM" id="SignalP"/>
    </source>
</evidence>
<gene>
    <name evidence="2" type="ORF">N7456_004602</name>
</gene>
<name>A0A9W9KJS6_9EURO</name>